<evidence type="ECO:0000256" key="3">
    <source>
        <dbReference type="PROSITE-ProRule" id="PRU00339"/>
    </source>
</evidence>
<dbReference type="AlphaFoldDB" id="A0A1W2BVP1"/>
<evidence type="ECO:0000313" key="6">
    <source>
        <dbReference type="Proteomes" id="UP000192756"/>
    </source>
</evidence>
<keyword evidence="6" id="KW-1185">Reference proteome</keyword>
<dbReference type="PANTHER" id="PTHR44858">
    <property type="entry name" value="TETRATRICOPEPTIDE REPEAT PROTEIN 6"/>
    <property type="match status" value="1"/>
</dbReference>
<feature type="repeat" description="TPR" evidence="3">
    <location>
        <begin position="271"/>
        <end position="304"/>
    </location>
</feature>
<proteinExistence type="predicted"/>
<evidence type="ECO:0000256" key="2">
    <source>
        <dbReference type="ARBA" id="ARBA00022803"/>
    </source>
</evidence>
<dbReference type="Gene3D" id="1.25.40.10">
    <property type="entry name" value="Tetratricopeptide repeat domain"/>
    <property type="match status" value="2"/>
</dbReference>
<dbReference type="SUPFAM" id="SSF48452">
    <property type="entry name" value="TPR-like"/>
    <property type="match status" value="2"/>
</dbReference>
<reference evidence="6" key="1">
    <citation type="submission" date="2017-04" db="EMBL/GenBank/DDBJ databases">
        <authorList>
            <person name="Varghese N."/>
            <person name="Submissions S."/>
        </authorList>
    </citation>
    <scope>NUCLEOTIDE SEQUENCE [LARGE SCALE GENOMIC DNA]</scope>
    <source>
        <strain evidence="6">DSM 12126</strain>
    </source>
</reference>
<evidence type="ECO:0000256" key="4">
    <source>
        <dbReference type="SAM" id="SignalP"/>
    </source>
</evidence>
<feature type="signal peptide" evidence="4">
    <location>
        <begin position="1"/>
        <end position="19"/>
    </location>
</feature>
<keyword evidence="1" id="KW-0677">Repeat</keyword>
<keyword evidence="4" id="KW-0732">Signal</keyword>
<protein>
    <submittedName>
        <fullName evidence="5">Tetratricopeptide repeat-containing protein</fullName>
    </submittedName>
</protein>
<dbReference type="Pfam" id="PF13432">
    <property type="entry name" value="TPR_16"/>
    <property type="match status" value="1"/>
</dbReference>
<dbReference type="InterPro" id="IPR050498">
    <property type="entry name" value="Ycf3"/>
</dbReference>
<dbReference type="PANTHER" id="PTHR44858:SF1">
    <property type="entry name" value="UDP-N-ACETYLGLUCOSAMINE--PEPTIDE N-ACETYLGLUCOSAMINYLTRANSFERASE SPINDLY-RELATED"/>
    <property type="match status" value="1"/>
</dbReference>
<dbReference type="EMBL" id="FWXT01000001">
    <property type="protein sequence ID" value="SMC76598.1"/>
    <property type="molecule type" value="Genomic_DNA"/>
</dbReference>
<dbReference type="Proteomes" id="UP000192756">
    <property type="component" value="Unassembled WGS sequence"/>
</dbReference>
<evidence type="ECO:0000313" key="5">
    <source>
        <dbReference type="EMBL" id="SMC76598.1"/>
    </source>
</evidence>
<evidence type="ECO:0000256" key="1">
    <source>
        <dbReference type="ARBA" id="ARBA00022737"/>
    </source>
</evidence>
<accession>A0A1W2BVP1</accession>
<name>A0A1W2BVP1_9SPHI</name>
<feature type="chain" id="PRO_5012754699" evidence="4">
    <location>
        <begin position="20"/>
        <end position="352"/>
    </location>
</feature>
<dbReference type="Pfam" id="PF14559">
    <property type="entry name" value="TPR_19"/>
    <property type="match status" value="1"/>
</dbReference>
<sequence>MKYTVFLWILLGCITTAAAQPPPVVAQVDSNVIKTLFFAGLRDKLSEDYNKANESFTKILAIDPNNSAVHYEIAVLNYRQNKLFEAEMAIKKATAVNANNIWYWLLMAELYKRKGDMEALVKVLNQMIRLSPQTEAYYFDRSNAWLLAGKTEEAMKGYEELEKKFGSSEALVHAKQRIIAEKTQGNGATPQDNRQAEASLTPDQSKLLLAEKLFKQGDLNGALIQYKSILKNTDQIYVAWERTLNIEVALGLYKEALKTADEALGIYPNQAVLYYHLAIALQREARYAEALVNIKSALQLDEGNGLYMELYGDVLYLKGDRDLALLQWKKAKATGMGSEKLNRKINEQKYVE</sequence>
<dbReference type="InterPro" id="IPR019734">
    <property type="entry name" value="TPR_rpt"/>
</dbReference>
<keyword evidence="2 3" id="KW-0802">TPR repeat</keyword>
<dbReference type="PROSITE" id="PS50005">
    <property type="entry name" value="TPR"/>
    <property type="match status" value="2"/>
</dbReference>
<dbReference type="OrthoDB" id="9814220at2"/>
<dbReference type="SMART" id="SM00028">
    <property type="entry name" value="TPR"/>
    <property type="match status" value="7"/>
</dbReference>
<dbReference type="STRING" id="151894.SAMN04488524_2645"/>
<dbReference type="InterPro" id="IPR011990">
    <property type="entry name" value="TPR-like_helical_dom_sf"/>
</dbReference>
<dbReference type="RefSeq" id="WP_084239255.1">
    <property type="nucleotide sequence ID" value="NZ_FWXT01000001.1"/>
</dbReference>
<feature type="repeat" description="TPR" evidence="3">
    <location>
        <begin position="33"/>
        <end position="66"/>
    </location>
</feature>
<organism evidence="5 6">
    <name type="scientific">Pedobacter africanus</name>
    <dbReference type="NCBI Taxonomy" id="151894"/>
    <lineage>
        <taxon>Bacteria</taxon>
        <taxon>Pseudomonadati</taxon>
        <taxon>Bacteroidota</taxon>
        <taxon>Sphingobacteriia</taxon>
        <taxon>Sphingobacteriales</taxon>
        <taxon>Sphingobacteriaceae</taxon>
        <taxon>Pedobacter</taxon>
    </lineage>
</organism>
<gene>
    <name evidence="5" type="ORF">SAMN04488524_2645</name>
</gene>